<reference evidence="1 2" key="1">
    <citation type="submission" date="2016-09" db="EMBL/GenBank/DDBJ databases">
        <title>Chromobacterium muskegensis sp. nov., an insecticidal bacterium isolated from Sphagnum bogs.</title>
        <authorList>
            <person name="Sparks M.E."/>
            <person name="Blackburn M.B."/>
            <person name="Gundersen-Rindal D.E."/>
            <person name="Mitchell A."/>
            <person name="Farrar R."/>
            <person name="Kuhar D."/>
        </authorList>
    </citation>
    <scope>NUCLEOTIDE SEQUENCE [LARGE SCALE GENOMIC DNA]</scope>
    <source>
        <strain evidence="1 2">14B-1</strain>
    </source>
</reference>
<gene>
    <name evidence="1" type="ORF">BI344_20995</name>
</gene>
<protein>
    <recommendedName>
        <fullName evidence="3">DUF4142 domain-containing protein</fullName>
    </recommendedName>
</protein>
<dbReference type="EMBL" id="MKCT01000070">
    <property type="protein sequence ID" value="OHX17234.1"/>
    <property type="molecule type" value="Genomic_DNA"/>
</dbReference>
<evidence type="ECO:0000313" key="1">
    <source>
        <dbReference type="EMBL" id="OHX17234.1"/>
    </source>
</evidence>
<evidence type="ECO:0008006" key="3">
    <source>
        <dbReference type="Google" id="ProtNLM"/>
    </source>
</evidence>
<comment type="caution">
    <text evidence="1">The sequence shown here is derived from an EMBL/GenBank/DDBJ whole genome shotgun (WGS) entry which is preliminary data.</text>
</comment>
<sequence length="82" mass="9608">MEESNIYETEHAIATRIAKENDVSVQSAKDYRTTLMENPIQKRWIERIMSHAKMAKAIRERGLTITEIEECGSRLRKQQSWA</sequence>
<name>A0ABX3C889_9NEIS</name>
<proteinExistence type="predicted"/>
<organism evidence="1 2">
    <name type="scientific">Chromobacterium sphagni</name>
    <dbReference type="NCBI Taxonomy" id="1903179"/>
    <lineage>
        <taxon>Bacteria</taxon>
        <taxon>Pseudomonadati</taxon>
        <taxon>Pseudomonadota</taxon>
        <taxon>Betaproteobacteria</taxon>
        <taxon>Neisseriales</taxon>
        <taxon>Chromobacteriaceae</taxon>
        <taxon>Chromobacterium</taxon>
    </lineage>
</organism>
<accession>A0ABX3C889</accession>
<dbReference type="Proteomes" id="UP000180280">
    <property type="component" value="Unassembled WGS sequence"/>
</dbReference>
<keyword evidence="2" id="KW-1185">Reference proteome</keyword>
<evidence type="ECO:0000313" key="2">
    <source>
        <dbReference type="Proteomes" id="UP000180280"/>
    </source>
</evidence>